<accession>A0A1T4XR08</accession>
<evidence type="ECO:0000313" key="9">
    <source>
        <dbReference type="EMBL" id="SKA91578.1"/>
    </source>
</evidence>
<dbReference type="GO" id="GO:0022857">
    <property type="term" value="F:transmembrane transporter activity"/>
    <property type="evidence" value="ECO:0007669"/>
    <property type="project" value="InterPro"/>
</dbReference>
<keyword evidence="6 8" id="KW-1133">Transmembrane helix</keyword>
<feature type="transmembrane region" description="Helical" evidence="8">
    <location>
        <begin position="63"/>
        <end position="83"/>
    </location>
</feature>
<reference evidence="10" key="1">
    <citation type="submission" date="2017-02" db="EMBL/GenBank/DDBJ databases">
        <authorList>
            <person name="Varghese N."/>
            <person name="Submissions S."/>
        </authorList>
    </citation>
    <scope>NUCLEOTIDE SEQUENCE [LARGE SCALE GENOMIC DNA]</scope>
    <source>
        <strain evidence="10">DSM 23966</strain>
    </source>
</reference>
<dbReference type="PANTHER" id="PTHR30472">
    <property type="entry name" value="FERRIC ENTEROBACTIN TRANSPORT SYSTEM PERMEASE PROTEIN"/>
    <property type="match status" value="1"/>
</dbReference>
<dbReference type="GO" id="GO:0005886">
    <property type="term" value="C:plasma membrane"/>
    <property type="evidence" value="ECO:0007669"/>
    <property type="project" value="UniProtKB-SubCell"/>
</dbReference>
<sequence length="343" mass="37623">MRRRAASRRFTTVFFLGLVLVLLVMYMSLATGIIQLTHFEIIRTLFGLNENLDDQLVIYEFRIPRIIIAAFVGCALGIVGAVLQGLTKNQLADPGILGIQAAVGFSVVCYMFIVQSNVVGMSGQSIFSMSLFGWLGGVLAAIFLFMFSRNHGELDPKRLILVGIAINAGFGALTLFVSLKMNPQDFEMATVWLSGSIYSASWEQIYSIIPWLLIVVPFLIWNSRTLNLLQLDEVSMVGLGLRANRVRLLFLLGAVGLISSSVIVSGSISFVGLIAPHISRRLVGIHYQYVMPISGVVGVLLVVIGDWIGRTIFSPAELPVGIVISIIGVPYFVYLLMRSTRSM</sequence>
<keyword evidence="4" id="KW-1003">Cell membrane</keyword>
<dbReference type="InterPro" id="IPR037294">
    <property type="entry name" value="ABC_BtuC-like"/>
</dbReference>
<dbReference type="CDD" id="cd06550">
    <property type="entry name" value="TM_ABC_iron-siderophores_like"/>
    <property type="match status" value="1"/>
</dbReference>
<evidence type="ECO:0000256" key="2">
    <source>
        <dbReference type="ARBA" id="ARBA00007935"/>
    </source>
</evidence>
<keyword evidence="5 8" id="KW-0812">Transmembrane</keyword>
<evidence type="ECO:0000256" key="8">
    <source>
        <dbReference type="SAM" id="Phobius"/>
    </source>
</evidence>
<feature type="transmembrane region" description="Helical" evidence="8">
    <location>
        <begin position="287"/>
        <end position="308"/>
    </location>
</feature>
<keyword evidence="3" id="KW-0813">Transport</keyword>
<dbReference type="GO" id="GO:0033214">
    <property type="term" value="P:siderophore-iron import into cell"/>
    <property type="evidence" value="ECO:0007669"/>
    <property type="project" value="TreeGrafter"/>
</dbReference>
<feature type="transmembrane region" description="Helical" evidence="8">
    <location>
        <begin position="126"/>
        <end position="147"/>
    </location>
</feature>
<dbReference type="RefSeq" id="WP_078816858.1">
    <property type="nucleotide sequence ID" value="NZ_FUYJ01000001.1"/>
</dbReference>
<evidence type="ECO:0000256" key="4">
    <source>
        <dbReference type="ARBA" id="ARBA00022475"/>
    </source>
</evidence>
<evidence type="ECO:0000313" key="10">
    <source>
        <dbReference type="Proteomes" id="UP000190042"/>
    </source>
</evidence>
<dbReference type="SUPFAM" id="SSF81345">
    <property type="entry name" value="ABC transporter involved in vitamin B12 uptake, BtuC"/>
    <property type="match status" value="1"/>
</dbReference>
<dbReference type="PANTHER" id="PTHR30472:SF23">
    <property type="entry name" value="IRON-UPTAKE SYSTEM PERMEASE PROTEIN FEUC"/>
    <property type="match status" value="1"/>
</dbReference>
<evidence type="ECO:0000256" key="1">
    <source>
        <dbReference type="ARBA" id="ARBA00004651"/>
    </source>
</evidence>
<keyword evidence="7 8" id="KW-0472">Membrane</keyword>
<feature type="transmembrane region" description="Helical" evidence="8">
    <location>
        <begin position="159"/>
        <end position="179"/>
    </location>
</feature>
<dbReference type="Pfam" id="PF01032">
    <property type="entry name" value="FecCD"/>
    <property type="match status" value="1"/>
</dbReference>
<feature type="transmembrane region" description="Helical" evidence="8">
    <location>
        <begin position="248"/>
        <end position="275"/>
    </location>
</feature>
<protein>
    <submittedName>
        <fullName evidence="9">Iron complex transport system permease protein</fullName>
    </submittedName>
</protein>
<evidence type="ECO:0000256" key="5">
    <source>
        <dbReference type="ARBA" id="ARBA00022692"/>
    </source>
</evidence>
<dbReference type="InterPro" id="IPR000522">
    <property type="entry name" value="ABC_transptr_permease_BtuC"/>
</dbReference>
<comment type="subcellular location">
    <subcellularLocation>
        <location evidence="1">Cell membrane</location>
        <topology evidence="1">Multi-pass membrane protein</topology>
    </subcellularLocation>
</comment>
<dbReference type="AlphaFoldDB" id="A0A1T4XR08"/>
<organism evidence="9 10">
    <name type="scientific">Sporosarcina newyorkensis</name>
    <dbReference type="NCBI Taxonomy" id="759851"/>
    <lineage>
        <taxon>Bacteria</taxon>
        <taxon>Bacillati</taxon>
        <taxon>Bacillota</taxon>
        <taxon>Bacilli</taxon>
        <taxon>Bacillales</taxon>
        <taxon>Caryophanaceae</taxon>
        <taxon>Sporosarcina</taxon>
    </lineage>
</organism>
<dbReference type="Gene3D" id="1.10.3470.10">
    <property type="entry name" value="ABC transporter involved in vitamin B12 uptake, BtuC"/>
    <property type="match status" value="1"/>
</dbReference>
<gene>
    <name evidence="9" type="ORF">SAMN04244570_1163</name>
</gene>
<evidence type="ECO:0000256" key="3">
    <source>
        <dbReference type="ARBA" id="ARBA00022448"/>
    </source>
</evidence>
<evidence type="ECO:0000256" key="6">
    <source>
        <dbReference type="ARBA" id="ARBA00022989"/>
    </source>
</evidence>
<evidence type="ECO:0000256" key="7">
    <source>
        <dbReference type="ARBA" id="ARBA00023136"/>
    </source>
</evidence>
<comment type="similarity">
    <text evidence="2">Belongs to the binding-protein-dependent transport system permease family. FecCD subfamily.</text>
</comment>
<feature type="transmembrane region" description="Helical" evidence="8">
    <location>
        <begin position="95"/>
        <end position="114"/>
    </location>
</feature>
<feature type="transmembrane region" description="Helical" evidence="8">
    <location>
        <begin position="204"/>
        <end position="221"/>
    </location>
</feature>
<dbReference type="EMBL" id="FUYJ01000001">
    <property type="protein sequence ID" value="SKA91578.1"/>
    <property type="molecule type" value="Genomic_DNA"/>
</dbReference>
<feature type="transmembrane region" description="Helical" evidence="8">
    <location>
        <begin position="320"/>
        <end position="337"/>
    </location>
</feature>
<name>A0A1T4XR08_9BACL</name>
<proteinExistence type="inferred from homology"/>
<keyword evidence="10" id="KW-1185">Reference proteome</keyword>
<dbReference type="FunFam" id="1.10.3470.10:FF:000001">
    <property type="entry name" value="Vitamin B12 ABC transporter permease BtuC"/>
    <property type="match status" value="1"/>
</dbReference>
<dbReference type="Proteomes" id="UP000190042">
    <property type="component" value="Unassembled WGS sequence"/>
</dbReference>